<evidence type="ECO:0000256" key="9">
    <source>
        <dbReference type="ARBA" id="ARBA00022989"/>
    </source>
</evidence>
<dbReference type="Gene3D" id="3.40.1690.10">
    <property type="entry name" value="secretion proteins EscU"/>
    <property type="match status" value="1"/>
</dbReference>
<evidence type="ECO:0000256" key="8">
    <source>
        <dbReference type="ARBA" id="ARBA00022927"/>
    </source>
</evidence>
<feature type="region of interest" description="Disordered" evidence="13">
    <location>
        <begin position="256"/>
        <end position="279"/>
    </location>
</feature>
<evidence type="ECO:0000313" key="16">
    <source>
        <dbReference type="Proteomes" id="UP000197535"/>
    </source>
</evidence>
<keyword evidence="4" id="KW-0813">Transport</keyword>
<keyword evidence="9 14" id="KW-1133">Transmembrane helix</keyword>
<reference evidence="15 16" key="1">
    <citation type="submission" date="2016-02" db="EMBL/GenBank/DDBJ databases">
        <authorList>
            <person name="Wen L."/>
            <person name="He K."/>
            <person name="Yang H."/>
        </authorList>
    </citation>
    <scope>NUCLEOTIDE SEQUENCE [LARGE SCALE GENOMIC DNA]</scope>
    <source>
        <strain evidence="15 16">TSA40</strain>
    </source>
</reference>
<evidence type="ECO:0000256" key="7">
    <source>
        <dbReference type="ARBA" id="ARBA00022795"/>
    </source>
</evidence>
<keyword evidence="15" id="KW-0282">Flagellum</keyword>
<dbReference type="GO" id="GO:0009306">
    <property type="term" value="P:protein secretion"/>
    <property type="evidence" value="ECO:0007669"/>
    <property type="project" value="InterPro"/>
</dbReference>
<keyword evidence="8" id="KW-0653">Protein transport</keyword>
<evidence type="ECO:0000256" key="1">
    <source>
        <dbReference type="ARBA" id="ARBA00004651"/>
    </source>
</evidence>
<comment type="subcellular location">
    <subcellularLocation>
        <location evidence="1">Cell membrane</location>
        <topology evidence="1">Multi-pass membrane protein</topology>
    </subcellularLocation>
</comment>
<feature type="non-terminal residue" evidence="15">
    <location>
        <position position="1"/>
    </location>
</feature>
<dbReference type="Gene3D" id="6.10.250.2080">
    <property type="match status" value="1"/>
</dbReference>
<evidence type="ECO:0000256" key="3">
    <source>
        <dbReference type="ARBA" id="ARBA00021622"/>
    </source>
</evidence>
<protein>
    <recommendedName>
        <fullName evidence="3">Flagellar biosynthetic protein FlhB</fullName>
    </recommendedName>
</protein>
<evidence type="ECO:0000256" key="5">
    <source>
        <dbReference type="ARBA" id="ARBA00022475"/>
    </source>
</evidence>
<keyword evidence="7" id="KW-1005">Bacterial flagellum biogenesis</keyword>
<organism evidence="15 16">
    <name type="scientific">Noviherbaspirillum denitrificans</name>
    <dbReference type="NCBI Taxonomy" id="1968433"/>
    <lineage>
        <taxon>Bacteria</taxon>
        <taxon>Pseudomonadati</taxon>
        <taxon>Pseudomonadota</taxon>
        <taxon>Betaproteobacteria</taxon>
        <taxon>Burkholderiales</taxon>
        <taxon>Oxalobacteraceae</taxon>
        <taxon>Noviherbaspirillum</taxon>
    </lineage>
</organism>
<proteinExistence type="inferred from homology"/>
<dbReference type="PRINTS" id="PR00950">
    <property type="entry name" value="TYPE3IMSPROT"/>
</dbReference>
<gene>
    <name evidence="15" type="ORF">AYR66_19805</name>
</gene>
<evidence type="ECO:0000256" key="13">
    <source>
        <dbReference type="SAM" id="MobiDB-lite"/>
    </source>
</evidence>
<feature type="transmembrane region" description="Helical" evidence="14">
    <location>
        <begin position="35"/>
        <end position="53"/>
    </location>
</feature>
<accession>A0A254TNP0</accession>
<name>A0A254TNP0_9BURK</name>
<feature type="transmembrane region" description="Helical" evidence="14">
    <location>
        <begin position="78"/>
        <end position="103"/>
    </location>
</feature>
<dbReference type="InterPro" id="IPR029025">
    <property type="entry name" value="T3SS_substrate_exporter_C"/>
</dbReference>
<dbReference type="InterPro" id="IPR006135">
    <property type="entry name" value="T3SS_substrate_exporter"/>
</dbReference>
<comment type="caution">
    <text evidence="15">The sequence shown here is derived from an EMBL/GenBank/DDBJ whole genome shotgun (WGS) entry which is preliminary data.</text>
</comment>
<comment type="similarity">
    <text evidence="2">Belongs to the type III secretion exporter family.</text>
</comment>
<evidence type="ECO:0000256" key="2">
    <source>
        <dbReference type="ARBA" id="ARBA00010690"/>
    </source>
</evidence>
<evidence type="ECO:0000256" key="6">
    <source>
        <dbReference type="ARBA" id="ARBA00022692"/>
    </source>
</evidence>
<keyword evidence="15" id="KW-0969">Cilium</keyword>
<keyword evidence="6 14" id="KW-0812">Transmembrane</keyword>
<dbReference type="Pfam" id="PF01312">
    <property type="entry name" value="Bac_export_2"/>
    <property type="match status" value="1"/>
</dbReference>
<keyword evidence="15" id="KW-0966">Cell projection</keyword>
<dbReference type="EMBL" id="LSTO01000001">
    <property type="protein sequence ID" value="OWW22962.1"/>
    <property type="molecule type" value="Genomic_DNA"/>
</dbReference>
<dbReference type="SUPFAM" id="SSF160544">
    <property type="entry name" value="EscU C-terminal domain-like"/>
    <property type="match status" value="1"/>
</dbReference>
<comment type="function">
    <text evidence="12">Required for formation of the rod structure in the basal body of the flagellar apparatus. Together with FliI and FliH, may constitute the export apparatus of flagellin.</text>
</comment>
<sequence length="279" mass="30364">GGWLFSTKALMPNFGRLNPMSGLGNMFSKRALVELVKAIGKTVLVGTIAWMVISGQTEQMLALSAEPLHTGWAHMGDLLLTGFLTIVFGLVIIALIDVPYVLWNYADKLKMTREEVRQEAKESDGDPMVKARIRQMQREMAKRRMMSEIPTADVVVTNPTHYAVALKYTEGKMRAPTVVAKGADEVAAKIREIAAEHKVAMLEAPPLARALYRHTDLGDEIPAALYTAVAEVLAYVFQLRTYSTHGGMKPAVPGDIAVPPELDPHNAASGAPGNNGTMQ</sequence>
<dbReference type="FunFam" id="3.40.1690.10:FF:000001">
    <property type="entry name" value="Flagellar biosynthetic protein FlhB"/>
    <property type="match status" value="1"/>
</dbReference>
<evidence type="ECO:0000256" key="10">
    <source>
        <dbReference type="ARBA" id="ARBA00023136"/>
    </source>
</evidence>
<evidence type="ECO:0000256" key="12">
    <source>
        <dbReference type="ARBA" id="ARBA00025078"/>
    </source>
</evidence>
<dbReference type="RefSeq" id="WP_088709838.1">
    <property type="nucleotide sequence ID" value="NZ_LSTO01000001.1"/>
</dbReference>
<dbReference type="GO" id="GO:0005886">
    <property type="term" value="C:plasma membrane"/>
    <property type="evidence" value="ECO:0007669"/>
    <property type="project" value="UniProtKB-SubCell"/>
</dbReference>
<keyword evidence="10 14" id="KW-0472">Membrane</keyword>
<evidence type="ECO:0000256" key="4">
    <source>
        <dbReference type="ARBA" id="ARBA00022448"/>
    </source>
</evidence>
<dbReference type="GO" id="GO:0044781">
    <property type="term" value="P:bacterial-type flagellum organization"/>
    <property type="evidence" value="ECO:0007669"/>
    <property type="project" value="UniProtKB-KW"/>
</dbReference>
<dbReference type="OrthoDB" id="9807950at2"/>
<keyword evidence="16" id="KW-1185">Reference proteome</keyword>
<dbReference type="PANTHER" id="PTHR30531:SF12">
    <property type="entry name" value="FLAGELLAR BIOSYNTHETIC PROTEIN FLHB"/>
    <property type="match status" value="1"/>
</dbReference>
<evidence type="ECO:0000313" key="15">
    <source>
        <dbReference type="EMBL" id="OWW22962.1"/>
    </source>
</evidence>
<evidence type="ECO:0000256" key="14">
    <source>
        <dbReference type="SAM" id="Phobius"/>
    </source>
</evidence>
<evidence type="ECO:0000256" key="11">
    <source>
        <dbReference type="ARBA" id="ARBA00023225"/>
    </source>
</evidence>
<dbReference type="PANTHER" id="PTHR30531">
    <property type="entry name" value="FLAGELLAR BIOSYNTHETIC PROTEIN FLHB"/>
    <property type="match status" value="1"/>
</dbReference>
<dbReference type="Proteomes" id="UP000197535">
    <property type="component" value="Unassembled WGS sequence"/>
</dbReference>
<dbReference type="AlphaFoldDB" id="A0A254TNP0"/>
<keyword evidence="5" id="KW-1003">Cell membrane</keyword>
<keyword evidence="11" id="KW-1006">Bacterial flagellum protein export</keyword>